<accession>A0A653Y3Y0</accession>
<organism evidence="2 3">
    <name type="scientific">Maribacter litoralis</name>
    <dbReference type="NCBI Taxonomy" id="2059726"/>
    <lineage>
        <taxon>Bacteria</taxon>
        <taxon>Pseudomonadati</taxon>
        <taxon>Bacteroidota</taxon>
        <taxon>Flavobacteriia</taxon>
        <taxon>Flavobacteriales</taxon>
        <taxon>Flavobacteriaceae</taxon>
        <taxon>Maribacter</taxon>
    </lineage>
</organism>
<keyword evidence="1" id="KW-0812">Transmembrane</keyword>
<dbReference type="EMBL" id="CABWLR010000006">
    <property type="protein sequence ID" value="VXC37109.1"/>
    <property type="molecule type" value="Genomic_DNA"/>
</dbReference>
<dbReference type="AlphaFoldDB" id="A0A653Y3Y0"/>
<proteinExistence type="predicted"/>
<gene>
    <name evidence="2" type="ORF">MARI151_60814</name>
</gene>
<feature type="transmembrane region" description="Helical" evidence="1">
    <location>
        <begin position="68"/>
        <end position="86"/>
    </location>
</feature>
<evidence type="ECO:0000256" key="1">
    <source>
        <dbReference type="SAM" id="Phobius"/>
    </source>
</evidence>
<evidence type="ECO:0000313" key="3">
    <source>
        <dbReference type="Proteomes" id="UP000430202"/>
    </source>
</evidence>
<name>A0A653Y3Y0_9FLAO</name>
<sequence>MENEKIFRTKTGFCHILPDRILLTRDGVKGNIANATVGKNITGILIIYGGMAAFLLFSAFQSFQKGEIPITVVYIVVGLFLVYGIFKSLNNSATPIIRRDKIKSVKFKKAIMAITRSRFEVVFEEDGAIKKRIIMLPGIMSDGQNETEKARKIMIEEQLLNE</sequence>
<protein>
    <submittedName>
        <fullName evidence="2">Phosphoribosylaminoimidazolesuccinocarboxamide synthase</fullName>
    </submittedName>
</protein>
<evidence type="ECO:0000313" key="2">
    <source>
        <dbReference type="EMBL" id="VXC37109.1"/>
    </source>
</evidence>
<reference evidence="2 3" key="1">
    <citation type="submission" date="2019-10" db="EMBL/GenBank/DDBJ databases">
        <authorList>
            <person name="Karimi E."/>
        </authorList>
    </citation>
    <scope>NUCLEOTIDE SEQUENCE [LARGE SCALE GENOMIC DNA]</scope>
    <source>
        <strain evidence="2">Maribacter sp. 151</strain>
    </source>
</reference>
<keyword evidence="3" id="KW-1185">Reference proteome</keyword>
<dbReference type="Proteomes" id="UP000430202">
    <property type="component" value="Unassembled WGS sequence"/>
</dbReference>
<dbReference type="RefSeq" id="WP_159304326.1">
    <property type="nucleotide sequence ID" value="NZ_LR733271.1"/>
</dbReference>
<feature type="transmembrane region" description="Helical" evidence="1">
    <location>
        <begin position="41"/>
        <end position="62"/>
    </location>
</feature>
<keyword evidence="1" id="KW-1133">Transmembrane helix</keyword>
<keyword evidence="1" id="KW-0472">Membrane</keyword>